<keyword evidence="1" id="KW-0472">Membrane</keyword>
<feature type="transmembrane region" description="Helical" evidence="1">
    <location>
        <begin position="238"/>
        <end position="258"/>
    </location>
</feature>
<reference evidence="2 3" key="1">
    <citation type="submission" date="2021-02" db="EMBL/GenBank/DDBJ databases">
        <title>Leptospira ainlahdjerensis sp. nov., Leptospira ainazelensis sp. nov., Leptospira abararensis sp. nov. and Leptospira chreensis sp. nov., four new species isolated from water sources in Algeria.</title>
        <authorList>
            <person name="Amara Korba A."/>
            <person name="Kainiu M."/>
            <person name="Vincent A.T."/>
            <person name="Mariet J.-F."/>
            <person name="Veyrier F.J."/>
            <person name="Goarant C."/>
            <person name="Picardeau M."/>
        </authorList>
    </citation>
    <scope>NUCLEOTIDE SEQUENCE [LARGE SCALE GENOMIC DNA]</scope>
    <source>
        <strain evidence="2 3">201903070</strain>
    </source>
</reference>
<feature type="transmembrane region" description="Helical" evidence="1">
    <location>
        <begin position="21"/>
        <end position="39"/>
    </location>
</feature>
<evidence type="ECO:0000313" key="2">
    <source>
        <dbReference type="EMBL" id="MBM9578198.1"/>
    </source>
</evidence>
<feature type="transmembrane region" description="Helical" evidence="1">
    <location>
        <begin position="156"/>
        <end position="178"/>
    </location>
</feature>
<comment type="caution">
    <text evidence="2">The sequence shown here is derived from an EMBL/GenBank/DDBJ whole genome shotgun (WGS) entry which is preliminary data.</text>
</comment>
<evidence type="ECO:0000313" key="3">
    <source>
        <dbReference type="Proteomes" id="UP000724686"/>
    </source>
</evidence>
<dbReference type="InterPro" id="IPR059217">
    <property type="entry name" value="LA3751_2-like"/>
</dbReference>
<keyword evidence="1" id="KW-0812">Transmembrane</keyword>
<accession>A0ABS2UF71</accession>
<organism evidence="2 3">
    <name type="scientific">Leptospira ainlahdjerensis</name>
    <dbReference type="NCBI Taxonomy" id="2810033"/>
    <lineage>
        <taxon>Bacteria</taxon>
        <taxon>Pseudomonadati</taxon>
        <taxon>Spirochaetota</taxon>
        <taxon>Spirochaetia</taxon>
        <taxon>Leptospirales</taxon>
        <taxon>Leptospiraceae</taxon>
        <taxon>Leptospira</taxon>
    </lineage>
</organism>
<keyword evidence="1" id="KW-1133">Transmembrane helix</keyword>
<dbReference type="NCBIfam" id="NF047440">
    <property type="entry name" value="LA3751_2_3_fam"/>
    <property type="match status" value="1"/>
</dbReference>
<feature type="transmembrane region" description="Helical" evidence="1">
    <location>
        <begin position="190"/>
        <end position="217"/>
    </location>
</feature>
<feature type="transmembrane region" description="Helical" evidence="1">
    <location>
        <begin position="378"/>
        <end position="395"/>
    </location>
</feature>
<name>A0ABS2UF71_9LEPT</name>
<dbReference type="RefSeq" id="WP_205280253.1">
    <property type="nucleotide sequence ID" value="NZ_JAFFPU010000045.1"/>
</dbReference>
<protein>
    <recommendedName>
        <fullName evidence="4">Glycosyltransferase RgtA/B/C/D-like domain-containing protein</fullName>
    </recommendedName>
</protein>
<feature type="transmembrane region" description="Helical" evidence="1">
    <location>
        <begin position="118"/>
        <end position="136"/>
    </location>
</feature>
<dbReference type="Proteomes" id="UP000724686">
    <property type="component" value="Unassembled WGS sequence"/>
</dbReference>
<evidence type="ECO:0000256" key="1">
    <source>
        <dbReference type="SAM" id="Phobius"/>
    </source>
</evidence>
<proteinExistence type="predicted"/>
<gene>
    <name evidence="2" type="ORF">JWG45_13655</name>
</gene>
<evidence type="ECO:0008006" key="4">
    <source>
        <dbReference type="Google" id="ProtNLM"/>
    </source>
</evidence>
<feature type="transmembrane region" description="Helical" evidence="1">
    <location>
        <begin position="299"/>
        <end position="317"/>
    </location>
</feature>
<feature type="transmembrane region" description="Helical" evidence="1">
    <location>
        <begin position="326"/>
        <end position="344"/>
    </location>
</feature>
<dbReference type="EMBL" id="JAFFPU010000045">
    <property type="protein sequence ID" value="MBM9578198.1"/>
    <property type="molecule type" value="Genomic_DNA"/>
</dbReference>
<keyword evidence="3" id="KW-1185">Reference proteome</keyword>
<sequence length="521" mass="60077">MKIRIFSERADNSFFRSFLRTFLALFTLSFCLFAAFITLPRESFVSDSLVKILQAKGWVESGFQSQEVHYLGKPIDPDFNYFLIGTATSRSGEKIAPFPFSNTILSAPFVALGLPEGILYFSAFLFWIYLIILHKISNEYLIPIAAMIGTPLLHHFLSFSDVSIAATLVLLGISFLLSERSEFLTANRFFYFYSGVLIGIACWFRPEVIIFTFSFLFSFFVISLSRSKKIEFENSLKGFLFAFGFLILFSAFVIYNSIHYDSLLGPRVASNHSILNFDWLTKISSIRSLLVSGNGRVGFFGYSPWYLFVIGFCIWNWNKILESSRIWILCFITNLTLVCILTPNDSNIDWGSRYFTCSAFIPLLLIKEVIGIKDIKPMFQKFTLAVFGVLILISLNTNQKVIRTMRKISQQLAQIQSEIPWDNSKVFVTHKNHIANTLGMNYFDQTILLLAEPEDLDTIISRNRRLRFVLIEDIFDRSLSEFAKDQLKDRYTISEIKKEDKNPIRITELTPKRLDNRKDRE</sequence>